<dbReference type="SUPFAM" id="SSF56672">
    <property type="entry name" value="DNA/RNA polymerases"/>
    <property type="match status" value="1"/>
</dbReference>
<dbReference type="InterPro" id="IPR004868">
    <property type="entry name" value="DNA-dir_DNA_pol_B_mt/vir"/>
</dbReference>
<keyword evidence="8 13" id="KW-0239">DNA-directed DNA polymerase</keyword>
<name>A0A1B0UHW1_9ADEN</name>
<dbReference type="SMART" id="SM00486">
    <property type="entry name" value="POLBc"/>
    <property type="match status" value="1"/>
</dbReference>
<evidence type="ECO:0000259" key="17">
    <source>
        <dbReference type="Pfam" id="PF03175"/>
    </source>
</evidence>
<evidence type="ECO:0000313" key="19">
    <source>
        <dbReference type="Proteomes" id="UP000108481"/>
    </source>
</evidence>
<dbReference type="EC" id="2.7.7.7" evidence="13 14"/>
<evidence type="ECO:0000256" key="14">
    <source>
        <dbReference type="PIRNR" id="PIRNR000788"/>
    </source>
</evidence>
<evidence type="ECO:0000256" key="1">
    <source>
        <dbReference type="ARBA" id="ARBA00003123"/>
    </source>
</evidence>
<dbReference type="InterPro" id="IPR006172">
    <property type="entry name" value="DNA-dir_DNA_pol_B"/>
</dbReference>
<keyword evidence="7 13" id="KW-0235">DNA replication</keyword>
<evidence type="ECO:0000256" key="9">
    <source>
        <dbReference type="ARBA" id="ARBA00023109"/>
    </source>
</evidence>
<organism evidence="18 19">
    <name type="scientific">Bat mastadenovirus WIV13</name>
    <dbReference type="NCBI Taxonomy" id="1788435"/>
    <lineage>
        <taxon>Viruses</taxon>
        <taxon>Varidnaviria</taxon>
        <taxon>Bamfordvirae</taxon>
        <taxon>Preplasmiviricota</taxon>
        <taxon>Polisuviricotina</taxon>
        <taxon>Pharingeaviricetes</taxon>
        <taxon>Rowavirales</taxon>
        <taxon>Adenoviridae</taxon>
        <taxon>Mastadenovirus</taxon>
        <taxon>Mastadenovirus humile</taxon>
        <taxon>Bat mastadenovirus E</taxon>
    </lineage>
</organism>
<evidence type="ECO:0000256" key="15">
    <source>
        <dbReference type="RuleBase" id="RU000442"/>
    </source>
</evidence>
<feature type="compositionally biased region" description="Polar residues" evidence="16">
    <location>
        <begin position="1"/>
        <end position="24"/>
    </location>
</feature>
<dbReference type="Pfam" id="PF03175">
    <property type="entry name" value="DNA_pol_B_2"/>
    <property type="match status" value="1"/>
</dbReference>
<evidence type="ECO:0000256" key="8">
    <source>
        <dbReference type="ARBA" id="ARBA00022932"/>
    </source>
</evidence>
<dbReference type="EMBL" id="KT698852">
    <property type="protein sequence ID" value="AMB43022.1"/>
    <property type="molecule type" value="Genomic_DNA"/>
</dbReference>
<dbReference type="InterPro" id="IPR012337">
    <property type="entry name" value="RNaseH-like_sf"/>
</dbReference>
<comment type="subunit">
    <text evidence="11 13">Heterodimer with the terminal protein; this heterodimer binds to bp 9 to 18 of the genome. Forms a complex with viral pTP, DBP and hosts NFIA and POU2F1/OCT1 for initiation of replication.</text>
</comment>
<feature type="region of interest" description="Disordered" evidence="16">
    <location>
        <begin position="1"/>
        <end position="47"/>
    </location>
</feature>
<evidence type="ECO:0000256" key="3">
    <source>
        <dbReference type="ARBA" id="ARBA00005755"/>
    </source>
</evidence>
<keyword evidence="19" id="KW-1185">Reference proteome</keyword>
<dbReference type="GO" id="GO:0006261">
    <property type="term" value="P:DNA-templated DNA replication"/>
    <property type="evidence" value="ECO:0007669"/>
    <property type="project" value="UniProtKB-UniRule"/>
</dbReference>
<comment type="function">
    <text evidence="1 13">Eukaryotic-type DNA polymerase involved in viral genomic replication. DNA synthesis is protein primed, and acts in a strand displacement replication. Assembles in complex with viral pTP, DBP, host NFIA and host POU2F1/OCT1 on viral origin of replication. The polymerase covalently transfers dCMP onto pTP, thereby initiating complementary strand synthesis.</text>
</comment>
<dbReference type="GO" id="GO:0039693">
    <property type="term" value="P:viral DNA genome replication"/>
    <property type="evidence" value="ECO:0007669"/>
    <property type="project" value="UniProtKB-UniRule"/>
</dbReference>
<dbReference type="PRINTS" id="PR00106">
    <property type="entry name" value="DNAPOLB"/>
</dbReference>
<feature type="domain" description="DNA-directed DNA polymerase family B mitochondria/virus" evidence="17">
    <location>
        <begin position="388"/>
        <end position="855"/>
    </location>
</feature>
<feature type="compositionally biased region" description="Low complexity" evidence="16">
    <location>
        <begin position="25"/>
        <end position="47"/>
    </location>
</feature>
<evidence type="ECO:0000256" key="16">
    <source>
        <dbReference type="SAM" id="MobiDB-lite"/>
    </source>
</evidence>
<dbReference type="PROSITE" id="PS00116">
    <property type="entry name" value="DNA_POLYMERASE_B"/>
    <property type="match status" value="1"/>
</dbReference>
<evidence type="ECO:0000256" key="10">
    <source>
        <dbReference type="ARBA" id="ARBA00023125"/>
    </source>
</evidence>
<dbReference type="Proteomes" id="UP000108481">
    <property type="component" value="Segment"/>
</dbReference>
<evidence type="ECO:0000256" key="11">
    <source>
        <dbReference type="ARBA" id="ARBA00046822"/>
    </source>
</evidence>
<evidence type="ECO:0000256" key="2">
    <source>
        <dbReference type="ARBA" id="ARBA00004147"/>
    </source>
</evidence>
<dbReference type="InterPro" id="IPR043502">
    <property type="entry name" value="DNA/RNA_pol_sf"/>
</dbReference>
<protein>
    <recommendedName>
        <fullName evidence="13 14">DNA polymerase</fullName>
        <ecNumber evidence="13 14">2.7.7.7</ecNumber>
    </recommendedName>
</protein>
<comment type="subcellular location">
    <subcellularLocation>
        <location evidence="2 13">Host nucleus</location>
    </subcellularLocation>
</comment>
<dbReference type="Gene3D" id="3.30.420.10">
    <property type="entry name" value="Ribonuclease H-like superfamily/Ribonuclease H"/>
    <property type="match status" value="1"/>
</dbReference>
<comment type="miscellaneous">
    <text evidence="13">This DNA polymerase requires a protein as a primer.</text>
</comment>
<dbReference type="InterPro" id="IPR036397">
    <property type="entry name" value="RNaseH_sf"/>
</dbReference>
<evidence type="ECO:0000256" key="7">
    <source>
        <dbReference type="ARBA" id="ARBA00022705"/>
    </source>
</evidence>
<keyword evidence="6 13" id="KW-0548">Nucleotidyltransferase</keyword>
<dbReference type="GO" id="GO:0003887">
    <property type="term" value="F:DNA-directed DNA polymerase activity"/>
    <property type="evidence" value="ECO:0007669"/>
    <property type="project" value="UniProtKB-UniRule"/>
</dbReference>
<dbReference type="KEGG" id="vg:28715667"/>
<evidence type="ECO:0000256" key="4">
    <source>
        <dbReference type="ARBA" id="ARBA00022562"/>
    </source>
</evidence>
<dbReference type="RefSeq" id="YP_009272922.1">
    <property type="nucleotide sequence ID" value="NC_030874.1"/>
</dbReference>
<dbReference type="InterPro" id="IPR017964">
    <property type="entry name" value="DNA-dir_DNA_pol_B_CS"/>
</dbReference>
<keyword evidence="4 13" id="KW-1048">Host nucleus</keyword>
<reference evidence="18 19" key="1">
    <citation type="submission" date="2015-08" db="EMBL/GenBank/DDBJ databases">
        <title>Isolation and characterization of novel bat adenoviruses with diverse genome sizes, low GC contents or extremely long E3 ORFs.</title>
        <authorList>
            <person name="Tan B."/>
            <person name="Yang X.-L."/>
            <person name="Ge X.-Y."/>
            <person name="Peng C."/>
            <person name="Zhang Y.-Z."/>
            <person name="Zhang L.-B."/>
            <person name="Shi Z.-L."/>
        </authorList>
    </citation>
    <scope>NUCLEOTIDE SEQUENCE [LARGE SCALE GENOMIC DNA]</scope>
    <source>
        <strain evidence="18">WIV13</strain>
    </source>
</reference>
<gene>
    <name evidence="13" type="primary">POL</name>
</gene>
<comment type="similarity">
    <text evidence="3 13 14 15">Belongs to the DNA polymerase type-B family.</text>
</comment>
<dbReference type="InterPro" id="IPR014382">
    <property type="entry name" value="DNA-dir_DNA_pol_B_adenovir"/>
</dbReference>
<dbReference type="OrthoDB" id="529at10239"/>
<dbReference type="GO" id="GO:0000166">
    <property type="term" value="F:nucleotide binding"/>
    <property type="evidence" value="ECO:0007669"/>
    <property type="project" value="UniProtKB-UniRule"/>
</dbReference>
<evidence type="ECO:0000256" key="12">
    <source>
        <dbReference type="ARBA" id="ARBA00049244"/>
    </source>
</evidence>
<accession>A0A1B0UHW1</accession>
<keyword evidence="9 13" id="KW-1194">Viral DNA replication</keyword>
<comment type="catalytic activity">
    <reaction evidence="12 13 14 15">
        <text>DNA(n) + a 2'-deoxyribonucleoside 5'-triphosphate = DNA(n+1) + diphosphate</text>
        <dbReference type="Rhea" id="RHEA:22508"/>
        <dbReference type="Rhea" id="RHEA-COMP:17339"/>
        <dbReference type="Rhea" id="RHEA-COMP:17340"/>
        <dbReference type="ChEBI" id="CHEBI:33019"/>
        <dbReference type="ChEBI" id="CHEBI:61560"/>
        <dbReference type="ChEBI" id="CHEBI:173112"/>
        <dbReference type="EC" id="2.7.7.7"/>
    </reaction>
</comment>
<sequence length="1142" mass="131992">MALVQTNGTSDSQSTSRNSEYQQESSVISNSTTSSKVTTTPSTSGCTTSTLKISKLKGTRVVRRACNYIQGIDSDGEIIEIKYFNDTLKALQNIFHVHLQELPFCLTHLNVSNIFTKIEECQPTNAKIYSYFKGKFKTTNINFNEPIVNFPLQFLIYKNKVFLINEINAMQKCDYCGRIYKNFHTCNLRRREYYFHNINVQTADWWESISFFPIGSCTLTEQLFVTYDVETYTWHGQFGKQLVPFLIVFKLSGNTNLVKIATEIALEQKWDQYNSSENLFFYINPQKRSIGYKFKNFRELVQHKLTNLLWNEFIESNKNSLDTFMQLNNITDYEELSFNQIKKLTLSGKTRLIEFYIVGHNITGFDEIVLAAQVINNKYSVPKGFKILRNFMPRCGKILFNDVTFALPNPEYIKPTKETYKIWQEGICNPQDLKYQFVKVMVRDTYALTHTSLENAAKAYNLNIKKGCCPYTAVNEFYMLGTYQTDEDGFPACKYWKNSEEYKENKQIWKQSKKPSYDIVQETIDYCILDVNVTSELVNKLLLSYKNFIAEAVNLPNSNFNIFQRPTISSNSHAIFKQCLYKSENLLGPNLDEILYAPSKEMYEYVRSSIRGGRCYLNYIGILEEPVYVYDICGMYASALTHPFPAGKPLNTFERNIEINKYVYYLQKYKTISYFDKNLLPGILTIDATPPPEHFLDLLPPFCSKKGGRLCWTNEPLKGEIATTIDIITLHNRGWKVEILPDDRSTIFPEWKCIAAEYVKLNIAAKEKADKEKNQTLRNISKLLSNALYGSFATKLDNKKTVFSDQMDDICKKDIAKGTYKIKNSTFIETDNYSAEIIPQFTVLYSPLKRADSEQPQLLNDQNLDTETSIYSVINHVTYHYKPITFLDCDEDEACLHTLELNSPLIVNNRYASHIASFVLAWTRAFISEWSDFLYENDRGIPIDKRPLKSLYGDTDSLFLTELGRSIMEQKGRHRIKKNGGKLVFDPKNPDLTWLVECETKCIKCGKDAYSSESIFMAPKLYALKDITCKFCKYVGPGKLRAKGHPKTELSYETMLACYLADIQQGNDHFQTSRLSLRRTLVTSMNNVQPFTVTQSTLTRTLRPWKDKTLHQVNQHLLIPYSTSNPNPRNTEVCWTELPWEN</sequence>
<evidence type="ECO:0000256" key="6">
    <source>
        <dbReference type="ARBA" id="ARBA00022695"/>
    </source>
</evidence>
<proteinExistence type="inferred from homology"/>
<dbReference type="PIRSF" id="PIRSF000788">
    <property type="entry name" value="DPol_ADV"/>
    <property type="match status" value="1"/>
</dbReference>
<dbReference type="HAMAP" id="MF_04055">
    <property type="entry name" value="ADV_DPOL"/>
    <property type="match status" value="1"/>
</dbReference>
<dbReference type="GO" id="GO:0008408">
    <property type="term" value="F:3'-5' exonuclease activity"/>
    <property type="evidence" value="ECO:0007669"/>
    <property type="project" value="UniProtKB-UniRule"/>
</dbReference>
<keyword evidence="10 13" id="KW-0238">DNA-binding</keyword>
<dbReference type="SUPFAM" id="SSF53098">
    <property type="entry name" value="Ribonuclease H-like"/>
    <property type="match status" value="1"/>
</dbReference>
<evidence type="ECO:0000256" key="5">
    <source>
        <dbReference type="ARBA" id="ARBA00022679"/>
    </source>
</evidence>
<dbReference type="GO" id="GO:0042025">
    <property type="term" value="C:host cell nucleus"/>
    <property type="evidence" value="ECO:0007669"/>
    <property type="project" value="UniProtKB-SubCell"/>
</dbReference>
<evidence type="ECO:0000313" key="18">
    <source>
        <dbReference type="EMBL" id="AMB43022.1"/>
    </source>
</evidence>
<keyword evidence="5 13" id="KW-0808">Transferase</keyword>
<evidence type="ECO:0000256" key="13">
    <source>
        <dbReference type="HAMAP-Rule" id="MF_04055"/>
    </source>
</evidence>
<dbReference type="GO" id="GO:0003677">
    <property type="term" value="F:DNA binding"/>
    <property type="evidence" value="ECO:0007669"/>
    <property type="project" value="UniProtKB-UniRule"/>
</dbReference>